<dbReference type="Pfam" id="PF00795">
    <property type="entry name" value="CN_hydrolase"/>
    <property type="match status" value="1"/>
</dbReference>
<sequence>MSIKNSMSIINRNIKVALLQFYTGSDKQANLQKVREFAAKALAKEPALDLLVLPECFNSPYAVDQFKNYSEPIPSGETTKFLSDLAREYNVNIIGGSFPELGSDNKIYNTSLTFDKRGEIVAKHRKAHLFDIDIPGKITFKESISLAPGDKATVFQLDNLCKIGLGICYDIRFPELAMIAARQGAGIMCYPGAFNTVTGPKFWTKFAVARAIDNQVYILMCSPARNVEGGGYQAYGHSMVVDPNGDVLVEAGHGEEIVYCELKPEVLDEARKNIPITLQRRFDIYHDVSKDAVAKAI</sequence>
<name>A0A9P8PDX3_9ASCO</name>
<dbReference type="CDD" id="cd07572">
    <property type="entry name" value="nit"/>
    <property type="match status" value="1"/>
</dbReference>
<organism evidence="3 4">
    <name type="scientific">Ogataea polymorpha</name>
    <dbReference type="NCBI Taxonomy" id="460523"/>
    <lineage>
        <taxon>Eukaryota</taxon>
        <taxon>Fungi</taxon>
        <taxon>Dikarya</taxon>
        <taxon>Ascomycota</taxon>
        <taxon>Saccharomycotina</taxon>
        <taxon>Pichiomycetes</taxon>
        <taxon>Pichiales</taxon>
        <taxon>Pichiaceae</taxon>
        <taxon>Ogataea</taxon>
    </lineage>
</organism>
<dbReference type="PROSITE" id="PS01227">
    <property type="entry name" value="UPF0012"/>
    <property type="match status" value="1"/>
</dbReference>
<dbReference type="GO" id="GO:0050152">
    <property type="term" value="F:omega-amidase activity"/>
    <property type="evidence" value="ECO:0007669"/>
    <property type="project" value="TreeGrafter"/>
</dbReference>
<feature type="domain" description="CN hydrolase" evidence="2">
    <location>
        <begin position="14"/>
        <end position="264"/>
    </location>
</feature>
<gene>
    <name evidence="3" type="ORF">OGATHE_002712</name>
</gene>
<accession>A0A9P8PDX3</accession>
<dbReference type="InterPro" id="IPR036526">
    <property type="entry name" value="C-N_Hydrolase_sf"/>
</dbReference>
<proteinExistence type="predicted"/>
<dbReference type="Gene3D" id="3.60.110.10">
    <property type="entry name" value="Carbon-nitrogen hydrolase"/>
    <property type="match status" value="1"/>
</dbReference>
<comment type="caution">
    <text evidence="3">The sequence shown here is derived from an EMBL/GenBank/DDBJ whole genome shotgun (WGS) entry which is preliminary data.</text>
</comment>
<dbReference type="GO" id="GO:0005739">
    <property type="term" value="C:mitochondrion"/>
    <property type="evidence" value="ECO:0007669"/>
    <property type="project" value="TreeGrafter"/>
</dbReference>
<evidence type="ECO:0000313" key="3">
    <source>
        <dbReference type="EMBL" id="KAH3669900.1"/>
    </source>
</evidence>
<dbReference type="SUPFAM" id="SSF56317">
    <property type="entry name" value="Carbon-nitrogen hydrolase"/>
    <property type="match status" value="1"/>
</dbReference>
<dbReference type="InterPro" id="IPR045254">
    <property type="entry name" value="Nit1/2_C-N_Hydrolase"/>
</dbReference>
<reference evidence="3" key="2">
    <citation type="submission" date="2021-01" db="EMBL/GenBank/DDBJ databases">
        <authorList>
            <person name="Schikora-Tamarit M.A."/>
        </authorList>
    </citation>
    <scope>NUCLEOTIDE SEQUENCE</scope>
    <source>
        <strain evidence="3">NCAIM Y.01608</strain>
    </source>
</reference>
<keyword evidence="1" id="KW-0378">Hydrolase</keyword>
<dbReference type="AlphaFoldDB" id="A0A9P8PDX3"/>
<protein>
    <recommendedName>
        <fullName evidence="2">CN hydrolase domain-containing protein</fullName>
    </recommendedName>
</protein>
<dbReference type="PROSITE" id="PS50263">
    <property type="entry name" value="CN_HYDROLASE"/>
    <property type="match status" value="1"/>
</dbReference>
<dbReference type="Proteomes" id="UP000788993">
    <property type="component" value="Unassembled WGS sequence"/>
</dbReference>
<dbReference type="EMBL" id="JAEUBD010000983">
    <property type="protein sequence ID" value="KAH3669900.1"/>
    <property type="molecule type" value="Genomic_DNA"/>
</dbReference>
<dbReference type="GO" id="GO:0006528">
    <property type="term" value="P:asparagine metabolic process"/>
    <property type="evidence" value="ECO:0007669"/>
    <property type="project" value="TreeGrafter"/>
</dbReference>
<dbReference type="PANTHER" id="PTHR23088">
    <property type="entry name" value="NITRILASE-RELATED"/>
    <property type="match status" value="1"/>
</dbReference>
<keyword evidence="4" id="KW-1185">Reference proteome</keyword>
<dbReference type="InterPro" id="IPR003010">
    <property type="entry name" value="C-N_Hydrolase"/>
</dbReference>
<dbReference type="InterPro" id="IPR001110">
    <property type="entry name" value="UPF0012_CS"/>
</dbReference>
<evidence type="ECO:0000256" key="1">
    <source>
        <dbReference type="ARBA" id="ARBA00022801"/>
    </source>
</evidence>
<evidence type="ECO:0000313" key="4">
    <source>
        <dbReference type="Proteomes" id="UP000788993"/>
    </source>
</evidence>
<dbReference type="PANTHER" id="PTHR23088:SF30">
    <property type="entry name" value="OMEGA-AMIDASE NIT2"/>
    <property type="match status" value="1"/>
</dbReference>
<dbReference type="GO" id="GO:0006541">
    <property type="term" value="P:glutamine metabolic process"/>
    <property type="evidence" value="ECO:0007669"/>
    <property type="project" value="TreeGrafter"/>
</dbReference>
<dbReference type="GO" id="GO:0006107">
    <property type="term" value="P:oxaloacetate metabolic process"/>
    <property type="evidence" value="ECO:0007669"/>
    <property type="project" value="TreeGrafter"/>
</dbReference>
<evidence type="ECO:0000259" key="2">
    <source>
        <dbReference type="PROSITE" id="PS50263"/>
    </source>
</evidence>
<reference evidence="3" key="1">
    <citation type="journal article" date="2021" name="Open Biol.">
        <title>Shared evolutionary footprints suggest mitochondrial oxidative damage underlies multiple complex I losses in fungi.</title>
        <authorList>
            <person name="Schikora-Tamarit M.A."/>
            <person name="Marcet-Houben M."/>
            <person name="Nosek J."/>
            <person name="Gabaldon T."/>
        </authorList>
    </citation>
    <scope>NUCLEOTIDE SEQUENCE</scope>
    <source>
        <strain evidence="3">NCAIM Y.01608</strain>
    </source>
</reference>